<evidence type="ECO:0000259" key="14">
    <source>
        <dbReference type="SMART" id="SM00385"/>
    </source>
</evidence>
<feature type="compositionally biased region" description="Pro residues" evidence="13">
    <location>
        <begin position="398"/>
        <end position="428"/>
    </location>
</feature>
<reference evidence="16" key="2">
    <citation type="submission" date="2025-09" db="UniProtKB">
        <authorList>
            <consortium name="Ensembl"/>
        </authorList>
    </citation>
    <scope>IDENTIFICATION</scope>
</reference>
<dbReference type="CDD" id="cd20530">
    <property type="entry name" value="CYCLIN_CCNK_rpt1"/>
    <property type="match status" value="1"/>
</dbReference>
<evidence type="ECO:0000256" key="6">
    <source>
        <dbReference type="ARBA" id="ARBA00023163"/>
    </source>
</evidence>
<dbReference type="InterPro" id="IPR013763">
    <property type="entry name" value="Cyclin-like_dom"/>
</dbReference>
<dbReference type="AlphaFoldDB" id="A0A8C4DPE7"/>
<evidence type="ECO:0000256" key="7">
    <source>
        <dbReference type="ARBA" id="ARBA00023242"/>
    </source>
</evidence>
<comment type="subcellular location">
    <subcellularLocation>
        <location evidence="1">Nucleus</location>
    </subcellularLocation>
</comment>
<evidence type="ECO:0000256" key="4">
    <source>
        <dbReference type="ARBA" id="ARBA00023015"/>
    </source>
</evidence>
<dbReference type="Pfam" id="PF00134">
    <property type="entry name" value="Cyclin_N"/>
    <property type="match status" value="1"/>
</dbReference>
<feature type="compositionally biased region" description="Pro residues" evidence="13">
    <location>
        <begin position="296"/>
        <end position="310"/>
    </location>
</feature>
<evidence type="ECO:0000256" key="10">
    <source>
        <dbReference type="ARBA" id="ARBA00054991"/>
    </source>
</evidence>
<feature type="region of interest" description="Disordered" evidence="13">
    <location>
        <begin position="391"/>
        <end position="435"/>
    </location>
</feature>
<evidence type="ECO:0000256" key="11">
    <source>
        <dbReference type="ARBA" id="ARBA00073757"/>
    </source>
</evidence>
<keyword evidence="2" id="KW-0132">Cell division</keyword>
<evidence type="ECO:0000313" key="17">
    <source>
        <dbReference type="Proteomes" id="UP000694389"/>
    </source>
</evidence>
<keyword evidence="4" id="KW-0805">Transcription regulation</keyword>
<dbReference type="GeneTree" id="ENSGT00940000156384"/>
<proteinExistence type="inferred from homology"/>
<evidence type="ECO:0000259" key="15">
    <source>
        <dbReference type="SMART" id="SM01332"/>
    </source>
</evidence>
<dbReference type="GO" id="GO:0005634">
    <property type="term" value="C:nucleus"/>
    <property type="evidence" value="ECO:0007669"/>
    <property type="project" value="UniProtKB-SubCell"/>
</dbReference>
<keyword evidence="17" id="KW-1185">Reference proteome</keyword>
<dbReference type="Pfam" id="PF21797">
    <property type="entry name" value="CycT2-like_C"/>
    <property type="match status" value="1"/>
</dbReference>
<reference evidence="16" key="1">
    <citation type="submission" date="2025-08" db="UniProtKB">
        <authorList>
            <consortium name="Ensembl"/>
        </authorList>
    </citation>
    <scope>IDENTIFICATION</scope>
</reference>
<dbReference type="PANTHER" id="PTHR10026">
    <property type="entry name" value="CYCLIN"/>
    <property type="match status" value="1"/>
</dbReference>
<keyword evidence="7" id="KW-0539">Nucleus</keyword>
<feature type="region of interest" description="Disordered" evidence="13">
    <location>
        <begin position="507"/>
        <end position="539"/>
    </location>
</feature>
<protein>
    <recommendedName>
        <fullName evidence="11">Cyclin-K</fullName>
    </recommendedName>
</protein>
<keyword evidence="3" id="KW-0498">Mitosis</keyword>
<organism evidence="16 17">
    <name type="scientific">Dicentrarchus labrax</name>
    <name type="common">European seabass</name>
    <name type="synonym">Morone labrax</name>
    <dbReference type="NCBI Taxonomy" id="13489"/>
    <lineage>
        <taxon>Eukaryota</taxon>
        <taxon>Metazoa</taxon>
        <taxon>Chordata</taxon>
        <taxon>Craniata</taxon>
        <taxon>Vertebrata</taxon>
        <taxon>Euteleostomi</taxon>
        <taxon>Actinopterygii</taxon>
        <taxon>Neopterygii</taxon>
        <taxon>Teleostei</taxon>
        <taxon>Neoteleostei</taxon>
        <taxon>Acanthomorphata</taxon>
        <taxon>Eupercaria</taxon>
        <taxon>Moronidae</taxon>
        <taxon>Dicentrarchus</taxon>
    </lineage>
</organism>
<name>A0A8C4DPE7_DICLA</name>
<keyword evidence="6" id="KW-0804">Transcription</keyword>
<dbReference type="SMART" id="SM00385">
    <property type="entry name" value="CYCLIN"/>
    <property type="match status" value="2"/>
</dbReference>
<dbReference type="GO" id="GO:0051301">
    <property type="term" value="P:cell division"/>
    <property type="evidence" value="ECO:0007669"/>
    <property type="project" value="UniProtKB-KW"/>
</dbReference>
<feature type="domain" description="Cyclin-like" evidence="14">
    <location>
        <begin position="75"/>
        <end position="169"/>
    </location>
</feature>
<dbReference type="InterPro" id="IPR043198">
    <property type="entry name" value="Cyclin/Ssn8"/>
</dbReference>
<feature type="compositionally biased region" description="Pro residues" evidence="13">
    <location>
        <begin position="518"/>
        <end position="527"/>
    </location>
</feature>
<comment type="subunit">
    <text evidence="9">Interacts with the CDK1 protein kinase to form a serine/threonine kinase holoenzyme complex also known as maturation promoting factor (MPF). The cyclin subunit imparts substrate specificity to the complex.</text>
</comment>
<dbReference type="Gene3D" id="1.10.472.10">
    <property type="entry name" value="Cyclin-like"/>
    <property type="match status" value="2"/>
</dbReference>
<keyword evidence="8" id="KW-0131">Cell cycle</keyword>
<evidence type="ECO:0000313" key="16">
    <source>
        <dbReference type="Ensembl" id="ENSDLAP00005005894.1"/>
    </source>
</evidence>
<comment type="similarity">
    <text evidence="12">Belongs to the cyclin family.</text>
</comment>
<evidence type="ECO:0000256" key="8">
    <source>
        <dbReference type="ARBA" id="ARBA00023306"/>
    </source>
</evidence>
<dbReference type="InterPro" id="IPR036915">
    <property type="entry name" value="Cyclin-like_sf"/>
</dbReference>
<feature type="domain" description="Cyclin C-terminal" evidence="15">
    <location>
        <begin position="178"/>
        <end position="319"/>
    </location>
</feature>
<dbReference type="GO" id="GO:0006357">
    <property type="term" value="P:regulation of transcription by RNA polymerase II"/>
    <property type="evidence" value="ECO:0007669"/>
    <property type="project" value="InterPro"/>
</dbReference>
<evidence type="ECO:0000256" key="13">
    <source>
        <dbReference type="SAM" id="MobiDB-lite"/>
    </source>
</evidence>
<evidence type="ECO:0000256" key="3">
    <source>
        <dbReference type="ARBA" id="ARBA00022776"/>
    </source>
</evidence>
<evidence type="ECO:0000256" key="5">
    <source>
        <dbReference type="ARBA" id="ARBA00023127"/>
    </source>
</evidence>
<dbReference type="Proteomes" id="UP000694389">
    <property type="component" value="Unassembled WGS sequence"/>
</dbReference>
<dbReference type="CDD" id="cd20531">
    <property type="entry name" value="CYCLIN_CCNK_rpt2"/>
    <property type="match status" value="1"/>
</dbReference>
<dbReference type="InterPro" id="IPR006671">
    <property type="entry name" value="Cyclin_N"/>
</dbReference>
<feature type="domain" description="Cyclin-like" evidence="14">
    <location>
        <begin position="182"/>
        <end position="276"/>
    </location>
</feature>
<dbReference type="FunFam" id="1.10.472.10:FF:000021">
    <property type="entry name" value="Cyclin-K (Predicted)"/>
    <property type="match status" value="1"/>
</dbReference>
<dbReference type="GO" id="GO:0016538">
    <property type="term" value="F:cyclin-dependent protein serine/threonine kinase regulator activity"/>
    <property type="evidence" value="ECO:0007669"/>
    <property type="project" value="InterPro"/>
</dbReference>
<evidence type="ECO:0000256" key="9">
    <source>
        <dbReference type="ARBA" id="ARBA00025821"/>
    </source>
</evidence>
<accession>A0A8C4DPE7</accession>
<evidence type="ECO:0000256" key="2">
    <source>
        <dbReference type="ARBA" id="ARBA00022618"/>
    </source>
</evidence>
<dbReference type="SMART" id="SM01332">
    <property type="entry name" value="Cyclin_C"/>
    <property type="match status" value="1"/>
</dbReference>
<sequence length="539" mass="60660">RIHTKQHSTPSQNFTKLNRSIFLRFSHTFFKKDTATLDHIKPCWYWDKKDLAHTPSQSEGLDPATEARYRREGARFIFDVGTRLGLHYDTLATGIVYFHRFYMFHSFKQFPRYVTGGCCLFLAGKVEETPKKCKDIIKTARSLLNDIQFAQFGDDPKEEVMVLERILLQTIKFDLQVEHPYQFLLRYAKQLKGDKNKVQKLVQMAWTFVNDSLCTVVALQWEPQIIAVAVMYLAGRLCKFDIQDWTSKQSSRRWWEQFVHDVPVEVLEDICHQILDLYSQAKQQMPDGGTGTGENLPPPSILSPSAPPPVKKASPQTSPRPPRPAQVSRLHASQTVCTVVFVFDPILCLQLTLLVFFSPLPKMTARLLVKRQIFPFKVFFRITFTASFFSPTDHKPPSSYPPAPDLPSKPPPPPLPHCPPPPPPPPKDLPTSSSLLSSEGYQKLQSMMTTEGSCYTVPQACVPPLAYHHYPPGTTSYHTPPLSAYSYLLAPPPPSVMGMAPSLSGGYPPPSAAGHNQLPPPLPPGMPPVSGLSRSTWMR</sequence>
<feature type="region of interest" description="Disordered" evidence="13">
    <location>
        <begin position="285"/>
        <end position="327"/>
    </location>
</feature>
<dbReference type="SUPFAM" id="SSF47954">
    <property type="entry name" value="Cyclin-like"/>
    <property type="match status" value="2"/>
</dbReference>
<comment type="function">
    <text evidence="10">Regulatory subunit of cyclin-dependent kinases that mediates activation of target kinases. Plays a role in transcriptional regulation via its role in regulating the phosphorylation of the C-terminal domain (CTD) of the large subunit of RNA polymerase II (POLR2A).</text>
</comment>
<dbReference type="FunFam" id="1.10.472.10:FF:000018">
    <property type="entry name" value="Cyclin-K (Predicted)"/>
    <property type="match status" value="1"/>
</dbReference>
<evidence type="ECO:0000256" key="12">
    <source>
        <dbReference type="RuleBase" id="RU000383"/>
    </source>
</evidence>
<dbReference type="Ensembl" id="ENSDLAT00005006286.2">
    <property type="protein sequence ID" value="ENSDLAP00005005894.1"/>
    <property type="gene ID" value="ENSDLAG00005002394.2"/>
</dbReference>
<keyword evidence="5 12" id="KW-0195">Cyclin</keyword>
<dbReference type="InterPro" id="IPR004367">
    <property type="entry name" value="Cyclin_C-dom"/>
</dbReference>
<evidence type="ECO:0000256" key="1">
    <source>
        <dbReference type="ARBA" id="ARBA00004123"/>
    </source>
</evidence>